<dbReference type="PANTHER" id="PTHR35391:SF7">
    <property type="entry name" value="C2H2-TYPE DOMAIN-CONTAINING PROTEIN"/>
    <property type="match status" value="1"/>
</dbReference>
<feature type="region of interest" description="Disordered" evidence="2">
    <location>
        <begin position="519"/>
        <end position="540"/>
    </location>
</feature>
<evidence type="ECO:0000313" key="4">
    <source>
        <dbReference type="Proteomes" id="UP000019478"/>
    </source>
</evidence>
<dbReference type="Proteomes" id="UP000019478">
    <property type="component" value="Unassembled WGS sequence"/>
</dbReference>
<name>W9YGT3_9EURO</name>
<accession>W9YGT3</accession>
<dbReference type="AlphaFoldDB" id="W9YGT3"/>
<dbReference type="EMBL" id="AMGY01000001">
    <property type="protein sequence ID" value="EXJ91763.1"/>
    <property type="molecule type" value="Genomic_DNA"/>
</dbReference>
<dbReference type="SUPFAM" id="SSF52540">
    <property type="entry name" value="P-loop containing nucleoside triphosphate hydrolases"/>
    <property type="match status" value="1"/>
</dbReference>
<dbReference type="HOGENOM" id="CLU_365618_0_0_1"/>
<reference evidence="3 4" key="1">
    <citation type="submission" date="2013-03" db="EMBL/GenBank/DDBJ databases">
        <title>The Genome Sequence of Capronia epimyces CBS 606.96.</title>
        <authorList>
            <consortium name="The Broad Institute Genomics Platform"/>
            <person name="Cuomo C."/>
            <person name="de Hoog S."/>
            <person name="Gorbushina A."/>
            <person name="Walker B."/>
            <person name="Young S.K."/>
            <person name="Zeng Q."/>
            <person name="Gargeya S."/>
            <person name="Fitzgerald M."/>
            <person name="Haas B."/>
            <person name="Abouelleil A."/>
            <person name="Allen A.W."/>
            <person name="Alvarado L."/>
            <person name="Arachchi H.M."/>
            <person name="Berlin A.M."/>
            <person name="Chapman S.B."/>
            <person name="Gainer-Dewar J."/>
            <person name="Goldberg J."/>
            <person name="Griggs A."/>
            <person name="Gujja S."/>
            <person name="Hansen M."/>
            <person name="Howarth C."/>
            <person name="Imamovic A."/>
            <person name="Ireland A."/>
            <person name="Larimer J."/>
            <person name="McCowan C."/>
            <person name="Murphy C."/>
            <person name="Pearson M."/>
            <person name="Poon T.W."/>
            <person name="Priest M."/>
            <person name="Roberts A."/>
            <person name="Saif S."/>
            <person name="Shea T."/>
            <person name="Sisk P."/>
            <person name="Sykes S."/>
            <person name="Wortman J."/>
            <person name="Nusbaum C."/>
            <person name="Birren B."/>
        </authorList>
    </citation>
    <scope>NUCLEOTIDE SEQUENCE [LARGE SCALE GENOMIC DNA]</scope>
    <source>
        <strain evidence="3 4">CBS 606.96</strain>
    </source>
</reference>
<gene>
    <name evidence="3" type="ORF">A1O3_00313</name>
</gene>
<evidence type="ECO:0000256" key="1">
    <source>
        <dbReference type="ARBA" id="ARBA00022723"/>
    </source>
</evidence>
<comment type="caution">
    <text evidence="3">The sequence shown here is derived from an EMBL/GenBank/DDBJ whole genome shotgun (WGS) entry which is preliminary data.</text>
</comment>
<evidence type="ECO:0000313" key="3">
    <source>
        <dbReference type="EMBL" id="EXJ91763.1"/>
    </source>
</evidence>
<dbReference type="GeneID" id="19164453"/>
<dbReference type="PANTHER" id="PTHR35391">
    <property type="entry name" value="C2H2-TYPE DOMAIN-CONTAINING PROTEIN-RELATED"/>
    <property type="match status" value="1"/>
</dbReference>
<protein>
    <recommendedName>
        <fullName evidence="5">G domain-containing protein</fullName>
    </recommendedName>
</protein>
<evidence type="ECO:0008006" key="5">
    <source>
        <dbReference type="Google" id="ProtNLM"/>
    </source>
</evidence>
<feature type="compositionally biased region" description="Polar residues" evidence="2">
    <location>
        <begin position="223"/>
        <end position="239"/>
    </location>
</feature>
<keyword evidence="4" id="KW-1185">Reference proteome</keyword>
<dbReference type="GO" id="GO:0046872">
    <property type="term" value="F:metal ion binding"/>
    <property type="evidence" value="ECO:0007669"/>
    <property type="project" value="UniProtKB-KW"/>
</dbReference>
<dbReference type="RefSeq" id="XP_007728653.1">
    <property type="nucleotide sequence ID" value="XM_007730463.1"/>
</dbReference>
<feature type="region of interest" description="Disordered" evidence="2">
    <location>
        <begin position="101"/>
        <end position="123"/>
    </location>
</feature>
<proteinExistence type="predicted"/>
<dbReference type="InterPro" id="IPR027417">
    <property type="entry name" value="P-loop_NTPase"/>
</dbReference>
<dbReference type="InterPro" id="IPR018527">
    <property type="entry name" value="Rubredoxin_Fe_BS"/>
</dbReference>
<dbReference type="PROSITE" id="PS00202">
    <property type="entry name" value="RUBREDOXIN"/>
    <property type="match status" value="1"/>
</dbReference>
<organism evidence="3 4">
    <name type="scientific">Capronia epimyces CBS 606.96</name>
    <dbReference type="NCBI Taxonomy" id="1182542"/>
    <lineage>
        <taxon>Eukaryota</taxon>
        <taxon>Fungi</taxon>
        <taxon>Dikarya</taxon>
        <taxon>Ascomycota</taxon>
        <taxon>Pezizomycotina</taxon>
        <taxon>Eurotiomycetes</taxon>
        <taxon>Chaetothyriomycetidae</taxon>
        <taxon>Chaetothyriales</taxon>
        <taxon>Herpotrichiellaceae</taxon>
        <taxon>Capronia</taxon>
    </lineage>
</organism>
<dbReference type="OrthoDB" id="4357809at2759"/>
<dbReference type="STRING" id="1182542.W9YGT3"/>
<dbReference type="eggNOG" id="KOG0198">
    <property type="taxonomic scope" value="Eukaryota"/>
</dbReference>
<dbReference type="CDD" id="cd00882">
    <property type="entry name" value="Ras_like_GTPase"/>
    <property type="match status" value="1"/>
</dbReference>
<feature type="region of interest" description="Disordered" evidence="2">
    <location>
        <begin position="218"/>
        <end position="239"/>
    </location>
</feature>
<sequence length="763" mass="85861">MEQQNQNHSQSSLDIYEACLKCSELLTEYLRNPSTPNKDEAEDLQSRFNLWAAYTGAFAAADASLDDRLKFHDEIRVMVLKLLSMLQRNLRSAIERRQVAHTTSTSATVDTPSPVSPDSESIPATQSYHGLQAVSAALDRLHRLATAIRRSSVTRSEKLSTSTMPSEEDAYFETCIFNFIQGRFPAARLGLIKQLTAALCFHRKRLAYQSRHNKKLAYKRQQEPITEQDQTIQSLPRQGSDPQLPVLRGVIRAAASRVASSGVFSRTNASIPSIVRLNRTLAEPRRPTPSIASTGTATVSGETYFYPEPPSPRDRRYLPCPYCAETLDVSKLDMARRTNVEFWRNHLNEDLHPYFCIADECRNPLRFFVDYEAWLGHITNTHPPEWPRSIHGTVWVCNMCSEPPPLFNGAAEFELHMSSTHGDLTKSQKFVRTKRSRTRALRDQWVCPLCDCIPSKLSKISPNEQDTEARAVFEKHIGSHLKALSLLSFRFHSSEQDDGDLSGVSTTENVSTEAILPEADEPESWKDSHIPSSGGTLYRDTSPVQWMTKDEEDLEPPQLPGSGSWDFMPNFEYLPTPDIPLPGTRLDDSGFLEEYQAIWQLRSTDPGHERLPQSMDPPGPSQSTEAIIAVMGRRGAGKTSLVQSINGRDDLHLIDTTDSIGGHSIGGRITAYRPDIDTHANSRYTRLTLLEFPGFTRFGLKEQVEHILAHLDANFRGRKLHGIIYAFDITRPQFDELDPVLTAIMERLCELVFCPNLVLATTH</sequence>
<dbReference type="Gene3D" id="3.40.50.300">
    <property type="entry name" value="P-loop containing nucleotide triphosphate hydrolases"/>
    <property type="match status" value="1"/>
</dbReference>
<keyword evidence="1" id="KW-0479">Metal-binding</keyword>
<evidence type="ECO:0000256" key="2">
    <source>
        <dbReference type="SAM" id="MobiDB-lite"/>
    </source>
</evidence>